<feature type="compositionally biased region" description="Polar residues" evidence="1">
    <location>
        <begin position="46"/>
        <end position="71"/>
    </location>
</feature>
<name>A0A816Q592_9BILA</name>
<feature type="compositionally biased region" description="Low complexity" evidence="1">
    <location>
        <begin position="138"/>
        <end position="159"/>
    </location>
</feature>
<dbReference type="EMBL" id="CAJNRG010003319">
    <property type="protein sequence ID" value="CAF2055944.1"/>
    <property type="molecule type" value="Genomic_DNA"/>
</dbReference>
<dbReference type="AlphaFoldDB" id="A0A816Q592"/>
<organism evidence="2 3">
    <name type="scientific">Rotaria magnacalcarata</name>
    <dbReference type="NCBI Taxonomy" id="392030"/>
    <lineage>
        <taxon>Eukaryota</taxon>
        <taxon>Metazoa</taxon>
        <taxon>Spiralia</taxon>
        <taxon>Gnathifera</taxon>
        <taxon>Rotifera</taxon>
        <taxon>Eurotatoria</taxon>
        <taxon>Bdelloidea</taxon>
        <taxon>Philodinida</taxon>
        <taxon>Philodinidae</taxon>
        <taxon>Rotaria</taxon>
    </lineage>
</organism>
<sequence>MAATSHSTLPPSTYVGYGSRPGPYQSTSFGAHDASSGPLASHPYQYETSSFNVNPADNQQNSYGHKTQQRPQVVDDNQFDRSQTHLIRSELQISGHNPKQQQQQQQQIKTQPPLQTNFTRSEHQMPKGRATPPIQHRSSSNGPNNNNNNNNNTSNDPSSKMSSFLLDLKPTKSSVMRAAAIKHKEESLEKKRHDKYFPTSENKPKFHHDSPKTDVEHSRKEKPARDKKQSHSVPKQHTSRRDEHHVRDDKSSGDEDQHRQHHRSKSQKKTKFSDEHHEKHPHLPPIHRGRLLPQHDPFLDYPLPPGHHLGGQYPYPGYYPPYGPYPGPYGGHHLYGEHNDIPPYLPPYHDPYDPFFDYQKRKTKSKRPTDKHDANSDHDERNGRANGYETEPDDCAKSQQSRKSKKKHSTHDNGGRKSRRDDEEYSRTNWPPGYYHSQLYHGQDMLEIWRQERNDYLKRKFKPSIHDVLYSQQFMKTDGYLENQRRRVLRDAQGYYFPYKKYTLKDYKDIQKLNVQNPFAEVNEAIIDRKERARKRQEYGAQVERQMVDNPGTRQIPPREMPTREPWHLSNSDIRELEKASSRRERALEYAKEQVKYQPMDSTRDSHPYDSNEQHADDHLPRQHNDHDRSNYERTRRTKQIYDDYDQ</sequence>
<accession>A0A816Q592</accession>
<feature type="compositionally biased region" description="Basic residues" evidence="1">
    <location>
        <begin position="279"/>
        <end position="290"/>
    </location>
</feature>
<feature type="region of interest" description="Disordered" evidence="1">
    <location>
        <begin position="537"/>
        <end position="571"/>
    </location>
</feature>
<feature type="compositionally biased region" description="Basic and acidic residues" evidence="1">
    <location>
        <begin position="182"/>
        <end position="191"/>
    </location>
</feature>
<feature type="compositionally biased region" description="Basic and acidic residues" evidence="1">
    <location>
        <begin position="202"/>
        <end position="229"/>
    </location>
</feature>
<feature type="compositionally biased region" description="Basic and acidic residues" evidence="1">
    <location>
        <begin position="561"/>
        <end position="571"/>
    </location>
</feature>
<feature type="compositionally biased region" description="Basic residues" evidence="1">
    <location>
        <begin position="400"/>
        <end position="409"/>
    </location>
</feature>
<feature type="compositionally biased region" description="Polar residues" evidence="1">
    <location>
        <begin position="1"/>
        <end position="11"/>
    </location>
</feature>
<feature type="region of interest" description="Disordered" evidence="1">
    <location>
        <begin position="591"/>
        <end position="647"/>
    </location>
</feature>
<feature type="compositionally biased region" description="Basic and acidic residues" evidence="1">
    <location>
        <begin position="410"/>
        <end position="426"/>
    </location>
</feature>
<proteinExistence type="predicted"/>
<evidence type="ECO:0000256" key="1">
    <source>
        <dbReference type="SAM" id="MobiDB-lite"/>
    </source>
</evidence>
<dbReference type="Proteomes" id="UP000663887">
    <property type="component" value="Unassembled WGS sequence"/>
</dbReference>
<reference evidence="2" key="1">
    <citation type="submission" date="2021-02" db="EMBL/GenBank/DDBJ databases">
        <authorList>
            <person name="Nowell W R."/>
        </authorList>
    </citation>
    <scope>NUCLEOTIDE SEQUENCE</scope>
</reference>
<feature type="compositionally biased region" description="Basic and acidic residues" evidence="1">
    <location>
        <begin position="602"/>
        <end position="635"/>
    </location>
</feature>
<feature type="compositionally biased region" description="Basic residues" evidence="1">
    <location>
        <begin position="259"/>
        <end position="270"/>
    </location>
</feature>
<feature type="compositionally biased region" description="Polar residues" evidence="1">
    <location>
        <begin position="84"/>
        <end position="99"/>
    </location>
</feature>
<feature type="compositionally biased region" description="Basic and acidic residues" evidence="1">
    <location>
        <begin position="367"/>
        <end position="383"/>
    </location>
</feature>
<protein>
    <submittedName>
        <fullName evidence="2">Uncharacterized protein</fullName>
    </submittedName>
</protein>
<feature type="region of interest" description="Disordered" evidence="1">
    <location>
        <begin position="1"/>
        <end position="163"/>
    </location>
</feature>
<feature type="compositionally biased region" description="Polar residues" evidence="1">
    <location>
        <begin position="108"/>
        <end position="119"/>
    </location>
</feature>
<evidence type="ECO:0000313" key="3">
    <source>
        <dbReference type="Proteomes" id="UP000663887"/>
    </source>
</evidence>
<feature type="compositionally biased region" description="Basic and acidic residues" evidence="1">
    <location>
        <begin position="239"/>
        <end position="258"/>
    </location>
</feature>
<feature type="region of interest" description="Disordered" evidence="1">
    <location>
        <begin position="361"/>
        <end position="433"/>
    </location>
</feature>
<gene>
    <name evidence="2" type="ORF">XDN619_LOCUS9662</name>
</gene>
<comment type="caution">
    <text evidence="2">The sequence shown here is derived from an EMBL/GenBank/DDBJ whole genome shotgun (WGS) entry which is preliminary data.</text>
</comment>
<feature type="region of interest" description="Disordered" evidence="1">
    <location>
        <begin position="177"/>
        <end position="295"/>
    </location>
</feature>
<evidence type="ECO:0000313" key="2">
    <source>
        <dbReference type="EMBL" id="CAF2055944.1"/>
    </source>
</evidence>